<evidence type="ECO:0000313" key="2">
    <source>
        <dbReference type="Proteomes" id="UP000640335"/>
    </source>
</evidence>
<evidence type="ECO:0000313" key="1">
    <source>
        <dbReference type="EMBL" id="MBD7915479.1"/>
    </source>
</evidence>
<dbReference type="RefSeq" id="WP_191750240.1">
    <property type="nucleotide sequence ID" value="NZ_JACSQZ010000034.1"/>
</dbReference>
<name>A0ABR8Q4Z6_9CLOT</name>
<comment type="caution">
    <text evidence="1">The sequence shown here is derived from an EMBL/GenBank/DDBJ whole genome shotgun (WGS) entry which is preliminary data.</text>
</comment>
<dbReference type="Proteomes" id="UP000640335">
    <property type="component" value="Unassembled WGS sequence"/>
</dbReference>
<reference evidence="1 2" key="1">
    <citation type="submission" date="2020-08" db="EMBL/GenBank/DDBJ databases">
        <title>A Genomic Blueprint of the Chicken Gut Microbiome.</title>
        <authorList>
            <person name="Gilroy R."/>
            <person name="Ravi A."/>
            <person name="Getino M."/>
            <person name="Pursley I."/>
            <person name="Horton D.L."/>
            <person name="Alikhan N.-F."/>
            <person name="Baker D."/>
            <person name="Gharbi K."/>
            <person name="Hall N."/>
            <person name="Watson M."/>
            <person name="Adriaenssens E.M."/>
            <person name="Foster-Nyarko E."/>
            <person name="Jarju S."/>
            <person name="Secka A."/>
            <person name="Antonio M."/>
            <person name="Oren A."/>
            <person name="Chaudhuri R."/>
            <person name="La Ragione R.M."/>
            <person name="Hildebrand F."/>
            <person name="Pallen M.J."/>
        </authorList>
    </citation>
    <scope>NUCLEOTIDE SEQUENCE [LARGE SCALE GENOMIC DNA]</scope>
    <source>
        <strain evidence="1 2">Sa3CUN1</strain>
    </source>
</reference>
<sequence length="53" mass="5922">MNNEFITGIALLLSTTYATPTVLDTVNIVKEENKYTISSEVLAKEVNKVENDF</sequence>
<proteinExistence type="predicted"/>
<protein>
    <submittedName>
        <fullName evidence="1">Uncharacterized protein</fullName>
    </submittedName>
</protein>
<accession>A0ABR8Q4Z6</accession>
<organism evidence="1 2">
    <name type="scientific">Clostridium gallinarum</name>
    <dbReference type="NCBI Taxonomy" id="2762246"/>
    <lineage>
        <taxon>Bacteria</taxon>
        <taxon>Bacillati</taxon>
        <taxon>Bacillota</taxon>
        <taxon>Clostridia</taxon>
        <taxon>Eubacteriales</taxon>
        <taxon>Clostridiaceae</taxon>
        <taxon>Clostridium</taxon>
    </lineage>
</organism>
<keyword evidence="2" id="KW-1185">Reference proteome</keyword>
<gene>
    <name evidence="1" type="ORF">H9660_10000</name>
</gene>
<dbReference type="EMBL" id="JACSQZ010000034">
    <property type="protein sequence ID" value="MBD7915479.1"/>
    <property type="molecule type" value="Genomic_DNA"/>
</dbReference>